<dbReference type="Gene3D" id="1.10.357.10">
    <property type="entry name" value="Tetracycline Repressor, domain 2"/>
    <property type="match status" value="1"/>
</dbReference>
<evidence type="ECO:0000256" key="1">
    <source>
        <dbReference type="ARBA" id="ARBA00023125"/>
    </source>
</evidence>
<evidence type="ECO:0000256" key="2">
    <source>
        <dbReference type="PROSITE-ProRule" id="PRU00335"/>
    </source>
</evidence>
<keyword evidence="1 2" id="KW-0238">DNA-binding</keyword>
<feature type="domain" description="HTH tetR-type" evidence="3">
    <location>
        <begin position="9"/>
        <end position="69"/>
    </location>
</feature>
<dbReference type="Pfam" id="PF14246">
    <property type="entry name" value="TetR_C_7"/>
    <property type="match status" value="1"/>
</dbReference>
<dbReference type="SUPFAM" id="SSF46689">
    <property type="entry name" value="Homeodomain-like"/>
    <property type="match status" value="1"/>
</dbReference>
<reference evidence="4 5" key="1">
    <citation type="submission" date="2022-11" db="EMBL/GenBank/DDBJ databases">
        <title>Genome Sequencing of Nocardia sp. ON39_IFM12276 and assembly.</title>
        <authorList>
            <person name="Shimojima M."/>
            <person name="Toyokawa M."/>
            <person name="Uesaka K."/>
        </authorList>
    </citation>
    <scope>NUCLEOTIDE SEQUENCE [LARGE SCALE GENOMIC DNA]</scope>
    <source>
        <strain evidence="4 5">IFM 12276</strain>
    </source>
</reference>
<dbReference type="PANTHER" id="PTHR30055">
    <property type="entry name" value="HTH-TYPE TRANSCRIPTIONAL REGULATOR RUTR"/>
    <property type="match status" value="1"/>
</dbReference>
<dbReference type="InterPro" id="IPR023772">
    <property type="entry name" value="DNA-bd_HTH_TetR-type_CS"/>
</dbReference>
<dbReference type="InterPro" id="IPR050109">
    <property type="entry name" value="HTH-type_TetR-like_transc_reg"/>
</dbReference>
<dbReference type="Pfam" id="PF00440">
    <property type="entry name" value="TetR_N"/>
    <property type="match status" value="1"/>
</dbReference>
<gene>
    <name evidence="4" type="ORF">IFM12276_34980</name>
</gene>
<keyword evidence="5" id="KW-1185">Reference proteome</keyword>
<dbReference type="PRINTS" id="PR00455">
    <property type="entry name" value="HTHTETR"/>
</dbReference>
<protein>
    <submittedName>
        <fullName evidence="4">TetR family transcriptional regulator</fullName>
    </submittedName>
</protein>
<proteinExistence type="predicted"/>
<accession>A0ABM8CZM2</accession>
<evidence type="ECO:0000259" key="3">
    <source>
        <dbReference type="PROSITE" id="PS50977"/>
    </source>
</evidence>
<dbReference type="InterPro" id="IPR009057">
    <property type="entry name" value="Homeodomain-like_sf"/>
</dbReference>
<dbReference type="RefSeq" id="WP_281873315.1">
    <property type="nucleotide sequence ID" value="NZ_AP026978.1"/>
</dbReference>
<name>A0ABM8CZM2_9NOCA</name>
<dbReference type="Proteomes" id="UP001317870">
    <property type="component" value="Chromosome"/>
</dbReference>
<dbReference type="EMBL" id="AP026978">
    <property type="protein sequence ID" value="BDU00470.1"/>
    <property type="molecule type" value="Genomic_DNA"/>
</dbReference>
<dbReference type="PROSITE" id="PS50977">
    <property type="entry name" value="HTH_TETR_2"/>
    <property type="match status" value="1"/>
</dbReference>
<dbReference type="PANTHER" id="PTHR30055:SF146">
    <property type="entry name" value="HTH-TYPE TRANSCRIPTIONAL DUAL REGULATOR CECR"/>
    <property type="match status" value="1"/>
</dbReference>
<organism evidence="4 5">
    <name type="scientific">Nocardia sputorum</name>
    <dbReference type="NCBI Taxonomy" id="2984338"/>
    <lineage>
        <taxon>Bacteria</taxon>
        <taxon>Bacillati</taxon>
        <taxon>Actinomycetota</taxon>
        <taxon>Actinomycetes</taxon>
        <taxon>Mycobacteriales</taxon>
        <taxon>Nocardiaceae</taxon>
        <taxon>Nocardia</taxon>
    </lineage>
</organism>
<dbReference type="InterPro" id="IPR001647">
    <property type="entry name" value="HTH_TetR"/>
</dbReference>
<sequence>MAVHRRLRSDKRASILRGARAVFCRDGYARASVDAIARESAVSTRTIYKHFADKKQLFTAVMVDSAAHARASRCAAIEHHLGEMVDLEADLIALGRAFVVGGDEHHFALVRQIRAEADHIPGAVLDVWLDSGPRAVHAALAEKFAQLAARGVLHLDDPQRAAVHFVLLAAGEANDRTFWGAVTAEPGVVEADVTSGVRAFLRAYGAASTH</sequence>
<evidence type="ECO:0000313" key="4">
    <source>
        <dbReference type="EMBL" id="BDU00470.1"/>
    </source>
</evidence>
<dbReference type="InterPro" id="IPR039536">
    <property type="entry name" value="TetR_C_Proteobacteria"/>
</dbReference>
<dbReference type="PROSITE" id="PS01081">
    <property type="entry name" value="HTH_TETR_1"/>
    <property type="match status" value="1"/>
</dbReference>
<feature type="DNA-binding region" description="H-T-H motif" evidence="2">
    <location>
        <begin position="32"/>
        <end position="51"/>
    </location>
</feature>
<evidence type="ECO:0000313" key="5">
    <source>
        <dbReference type="Proteomes" id="UP001317870"/>
    </source>
</evidence>